<protein>
    <submittedName>
        <fullName evidence="1">Uncharacterized protein</fullName>
    </submittedName>
</protein>
<organismHost>
    <name type="scientific">Escherichia coli</name>
    <dbReference type="NCBI Taxonomy" id="562"/>
</organismHost>
<organism evidence="1 2">
    <name type="scientific">Escherichia phage vB_EcoM_Goslar</name>
    <dbReference type="NCBI Taxonomy" id="2502409"/>
    <lineage>
        <taxon>Viruses</taxon>
        <taxon>Duplodnaviria</taxon>
        <taxon>Heunggongvirae</taxon>
        <taxon>Uroviricota</taxon>
        <taxon>Caudoviricetes</taxon>
        <taxon>Chimalliviridae</taxon>
        <taxon>Goslarvirus</taxon>
        <taxon>Goslarvirus goslar</taxon>
    </lineage>
</organism>
<dbReference type="Proteomes" id="UP000294673">
    <property type="component" value="Segment"/>
</dbReference>
<gene>
    <name evidence="1" type="ORF">Goslar_00188</name>
</gene>
<proteinExistence type="predicted"/>
<evidence type="ECO:0000313" key="1">
    <source>
        <dbReference type="EMBL" id="QBO63980.1"/>
    </source>
</evidence>
<evidence type="ECO:0000313" key="2">
    <source>
        <dbReference type="Proteomes" id="UP000294673"/>
    </source>
</evidence>
<reference evidence="1 2" key="1">
    <citation type="submission" date="2018-12" db="EMBL/GenBank/DDBJ databases">
        <title>Still something new to discover - new insights into E. coli phage diversity and taxonomy.</title>
        <authorList>
            <person name="Korf I.H.E."/>
            <person name="Adriaennsens E."/>
            <person name="Dreiseikelmann B."/>
            <person name="Kropinski A."/>
            <person name="Nimtz M."/>
            <person name="Meier-Kolthoff J.P."/>
            <person name="Rohde M."/>
            <person name="van Raaij M."/>
            <person name="Wittmann J."/>
        </authorList>
    </citation>
    <scope>NUCLEOTIDE SEQUENCE [LARGE SCALE GENOMIC DNA]</scope>
</reference>
<accession>A0A482GE32</accession>
<name>A0A482GE32_BPGOS</name>
<dbReference type="EMBL" id="MK327938">
    <property type="protein sequence ID" value="QBO63980.1"/>
    <property type="molecule type" value="Genomic_DNA"/>
</dbReference>
<sequence length="423" mass="48617">MAIMLDIVSFDRQLAELPFTPILLNDYDTKVVEEKKKLNSFITRVYSSDTLDITPQCGCGFYNRGELLGTVCPNCKTVVTYPAEQEIRSTVWARVPEGIDAFINPLVHLVLASELNIKSFETMTWLIDASYRPNVKRPIELKNYLEQQFDVFGIRRGVNSFIQNFDRIMEILYKGPTLRGPKNTEKVDTLREFIRIHRDKFFSQYISFPAAMMFVIENTPTGRYADSKMEGAIDAIGTLNSIYHPTTPLSARKKENWMAKVQLKLLQYHAAIFDEFIGKKKGITRKNILGTLHPFTTRTVISSITANHRYYHLHFPYAPFTLTNKEHIQSKLFHRGYSPRAARAFVAEHVRNYHPMMSELHDELIADTPFDGIVCGFVRNPSLDRSSNQCLEITKVKRDPQDNTIGLSVMILKGYNADFSFFN</sequence>
<dbReference type="SUPFAM" id="SSF64484">
    <property type="entry name" value="beta and beta-prime subunits of DNA dependent RNA-polymerase"/>
    <property type="match status" value="1"/>
</dbReference>
<keyword evidence="2" id="KW-1185">Reference proteome</keyword>
<dbReference type="Gene3D" id="2.40.40.20">
    <property type="match status" value="1"/>
</dbReference>